<evidence type="ECO:0000259" key="6">
    <source>
        <dbReference type="PROSITE" id="PS51471"/>
    </source>
</evidence>
<dbReference type="SUPFAM" id="SSF51197">
    <property type="entry name" value="Clavaminate synthase-like"/>
    <property type="match status" value="1"/>
</dbReference>
<feature type="domain" description="Fe2OG dioxygenase" evidence="6">
    <location>
        <begin position="186"/>
        <end position="289"/>
    </location>
</feature>
<dbReference type="InterPro" id="IPR050295">
    <property type="entry name" value="Plant_2OG-oxidoreductases"/>
</dbReference>
<keyword evidence="3 5" id="KW-0560">Oxidoreductase</keyword>
<dbReference type="GO" id="GO:0046872">
    <property type="term" value="F:metal ion binding"/>
    <property type="evidence" value="ECO:0007669"/>
    <property type="project" value="UniProtKB-KW"/>
</dbReference>
<evidence type="ECO:0000256" key="2">
    <source>
        <dbReference type="ARBA" id="ARBA00022723"/>
    </source>
</evidence>
<dbReference type="Pfam" id="PF03171">
    <property type="entry name" value="2OG-FeII_Oxy"/>
    <property type="match status" value="1"/>
</dbReference>
<dbReference type="GO" id="GO:0016491">
    <property type="term" value="F:oxidoreductase activity"/>
    <property type="evidence" value="ECO:0007669"/>
    <property type="project" value="UniProtKB-KW"/>
</dbReference>
<dbReference type="InterPro" id="IPR027443">
    <property type="entry name" value="IPNS-like_sf"/>
</dbReference>
<dbReference type="Pfam" id="PF14226">
    <property type="entry name" value="DIOX_N"/>
    <property type="match status" value="1"/>
</dbReference>
<keyword evidence="8" id="KW-1185">Reference proteome</keyword>
<dbReference type="OMA" id="NMGKERI"/>
<evidence type="ECO:0000256" key="4">
    <source>
        <dbReference type="ARBA" id="ARBA00023004"/>
    </source>
</evidence>
<dbReference type="InterPro" id="IPR005123">
    <property type="entry name" value="Oxoglu/Fe-dep_dioxygenase_dom"/>
</dbReference>
<dbReference type="InterPro" id="IPR044861">
    <property type="entry name" value="IPNS-like_FE2OG_OXY"/>
</dbReference>
<dbReference type="AlphaFoldDB" id="A0A0K9P7Q1"/>
<dbReference type="Gene3D" id="2.60.120.330">
    <property type="entry name" value="B-lactam Antibiotic, Isopenicillin N Synthase, Chain"/>
    <property type="match status" value="1"/>
</dbReference>
<dbReference type="Proteomes" id="UP000036987">
    <property type="component" value="Unassembled WGS sequence"/>
</dbReference>
<name>A0A0K9P7Q1_ZOSMR</name>
<comment type="similarity">
    <text evidence="1 5">Belongs to the iron/ascorbate-dependent oxidoreductase family.</text>
</comment>
<keyword evidence="4 5" id="KW-0408">Iron</keyword>
<accession>A0A0K9P7Q1</accession>
<dbReference type="PRINTS" id="PR00682">
    <property type="entry name" value="IPNSYNTHASE"/>
</dbReference>
<dbReference type="OrthoDB" id="288590at2759"/>
<comment type="caution">
    <text evidence="7">The sequence shown here is derived from an EMBL/GenBank/DDBJ whole genome shotgun (WGS) entry which is preliminary data.</text>
</comment>
<evidence type="ECO:0000313" key="8">
    <source>
        <dbReference type="Proteomes" id="UP000036987"/>
    </source>
</evidence>
<proteinExistence type="inferred from homology"/>
<keyword evidence="2 5" id="KW-0479">Metal-binding</keyword>
<evidence type="ECO:0000313" key="7">
    <source>
        <dbReference type="EMBL" id="KMZ65043.1"/>
    </source>
</evidence>
<dbReference type="PANTHER" id="PTHR47991">
    <property type="entry name" value="OXOGLUTARATE/IRON-DEPENDENT DIOXYGENASE"/>
    <property type="match status" value="1"/>
</dbReference>
<evidence type="ECO:0000256" key="1">
    <source>
        <dbReference type="ARBA" id="ARBA00008056"/>
    </source>
</evidence>
<dbReference type="InterPro" id="IPR026992">
    <property type="entry name" value="DIOX_N"/>
</dbReference>
<evidence type="ECO:0000256" key="5">
    <source>
        <dbReference type="RuleBase" id="RU003682"/>
    </source>
</evidence>
<sequence length="338" mass="38629">MANGSPHEHFVQKESNRPILDAPLAKIPVIDISYAESNDLGQRELEDIKLRSALSSEGLFHVLGHGIQPSLMEEVRNVIRLFFKQPFKEKQSCTTSDTQIPDFKAGYGDDVVISDEQTTYDWNEKLLLNVYPKETRDMDVWPQKPESFRETIYEFNEKMVIIADVILKALARTLGLDEFYFIKNGTKGRMVWRFNYYPSCSTPDLVLGMRAHSDGSSFTILLQDNQVPGFQVFNNEFGWLNVPTLPNSLLVVLGDEIEIMSNGRYKSIVHKIVTNSEKERISLAMFVLSELENELGPINELIEEGKPSSYKKIKVKDYGDAFFLKFAQGKRAIDLMRI</sequence>
<dbReference type="PROSITE" id="PS51471">
    <property type="entry name" value="FE2OG_OXY"/>
    <property type="match status" value="1"/>
</dbReference>
<dbReference type="STRING" id="29655.A0A0K9P7Q1"/>
<organism evidence="7 8">
    <name type="scientific">Zostera marina</name>
    <name type="common">Eelgrass</name>
    <dbReference type="NCBI Taxonomy" id="29655"/>
    <lineage>
        <taxon>Eukaryota</taxon>
        <taxon>Viridiplantae</taxon>
        <taxon>Streptophyta</taxon>
        <taxon>Embryophyta</taxon>
        <taxon>Tracheophyta</taxon>
        <taxon>Spermatophyta</taxon>
        <taxon>Magnoliopsida</taxon>
        <taxon>Liliopsida</taxon>
        <taxon>Zosteraceae</taxon>
        <taxon>Zostera</taxon>
    </lineage>
</organism>
<dbReference type="FunFam" id="2.60.120.330:FF:000079">
    <property type="entry name" value="Protein SRG1"/>
    <property type="match status" value="1"/>
</dbReference>
<evidence type="ECO:0000256" key="3">
    <source>
        <dbReference type="ARBA" id="ARBA00023002"/>
    </source>
</evidence>
<reference evidence="8" key="1">
    <citation type="journal article" date="2016" name="Nature">
        <title>The genome of the seagrass Zostera marina reveals angiosperm adaptation to the sea.</title>
        <authorList>
            <person name="Olsen J.L."/>
            <person name="Rouze P."/>
            <person name="Verhelst B."/>
            <person name="Lin Y.-C."/>
            <person name="Bayer T."/>
            <person name="Collen J."/>
            <person name="Dattolo E."/>
            <person name="De Paoli E."/>
            <person name="Dittami S."/>
            <person name="Maumus F."/>
            <person name="Michel G."/>
            <person name="Kersting A."/>
            <person name="Lauritano C."/>
            <person name="Lohaus R."/>
            <person name="Toepel M."/>
            <person name="Tonon T."/>
            <person name="Vanneste K."/>
            <person name="Amirebrahimi M."/>
            <person name="Brakel J."/>
            <person name="Bostroem C."/>
            <person name="Chovatia M."/>
            <person name="Grimwood J."/>
            <person name="Jenkins J.W."/>
            <person name="Jueterbock A."/>
            <person name="Mraz A."/>
            <person name="Stam W.T."/>
            <person name="Tice H."/>
            <person name="Bornberg-Bauer E."/>
            <person name="Green P.J."/>
            <person name="Pearson G.A."/>
            <person name="Procaccini G."/>
            <person name="Duarte C.M."/>
            <person name="Schmutz J."/>
            <person name="Reusch T.B.H."/>
            <person name="Van de Peer Y."/>
        </authorList>
    </citation>
    <scope>NUCLEOTIDE SEQUENCE [LARGE SCALE GENOMIC DNA]</scope>
    <source>
        <strain evidence="8">cv. Finnish</strain>
    </source>
</reference>
<protein>
    <recommendedName>
        <fullName evidence="6">Fe2OG dioxygenase domain-containing protein</fullName>
    </recommendedName>
</protein>
<gene>
    <name evidence="7" type="ORF">ZOSMA_33G00740</name>
</gene>
<dbReference type="EMBL" id="LFYR01001077">
    <property type="protein sequence ID" value="KMZ65043.1"/>
    <property type="molecule type" value="Genomic_DNA"/>
</dbReference>